<organism evidence="1 2">
    <name type="scientific">Varibaculum cambriense</name>
    <dbReference type="NCBI Taxonomy" id="184870"/>
    <lineage>
        <taxon>Bacteria</taxon>
        <taxon>Bacillati</taxon>
        <taxon>Actinomycetota</taxon>
        <taxon>Actinomycetes</taxon>
        <taxon>Actinomycetales</taxon>
        <taxon>Actinomycetaceae</taxon>
        <taxon>Varibaculum</taxon>
    </lineage>
</organism>
<comment type="caution">
    <text evidence="1">The sequence shown here is derived from an EMBL/GenBank/DDBJ whole genome shotgun (WGS) entry which is preliminary data.</text>
</comment>
<evidence type="ECO:0000313" key="1">
    <source>
        <dbReference type="EMBL" id="KXB81296.1"/>
    </source>
</evidence>
<gene>
    <name evidence="1" type="ORF">HMPREF1862_00568</name>
</gene>
<evidence type="ECO:0000313" key="2">
    <source>
        <dbReference type="Proteomes" id="UP000070572"/>
    </source>
</evidence>
<name>A0AB34X0A8_9ACTO</name>
<dbReference type="AlphaFoldDB" id="A0AB34X0A8"/>
<proteinExistence type="predicted"/>
<protein>
    <submittedName>
        <fullName evidence="1">Uncharacterized protein</fullName>
    </submittedName>
</protein>
<dbReference type="RefSeq" id="WP_060920207.1">
    <property type="nucleotide sequence ID" value="NZ_KQ960682.1"/>
</dbReference>
<dbReference type="EMBL" id="LSDN01000011">
    <property type="protein sequence ID" value="KXB81296.1"/>
    <property type="molecule type" value="Genomic_DNA"/>
</dbReference>
<sequence length="78" mass="8538">MDTKTQIPLSFIGKNKSTTFHGVEKKKPSLTAEKLGGHLTKMAVAIAAKNQTIKGSKDYKKVDKALIHLCEAIKELQS</sequence>
<dbReference type="Proteomes" id="UP000070572">
    <property type="component" value="Unassembled WGS sequence"/>
</dbReference>
<accession>A0AB34X0A8</accession>
<reference evidence="1 2" key="1">
    <citation type="submission" date="2016-01" db="EMBL/GenBank/DDBJ databases">
        <authorList>
            <person name="Mitreva M."/>
            <person name="Pepin K.H."/>
            <person name="Mihindukulasuriya K.A."/>
            <person name="Fulton R."/>
            <person name="Fronick C."/>
            <person name="O'Laughlin M."/>
            <person name="Miner T."/>
            <person name="Herter B."/>
            <person name="Rosa B.A."/>
            <person name="Cordes M."/>
            <person name="Tomlinson C."/>
            <person name="Wollam A."/>
            <person name="Palsikar V.B."/>
            <person name="Mardis E.R."/>
            <person name="Wilson R.K."/>
        </authorList>
    </citation>
    <scope>NUCLEOTIDE SEQUENCE [LARGE SCALE GENOMIC DNA]</scope>
    <source>
        <strain evidence="1 2">DNF00696</strain>
    </source>
</reference>